<accession>A0A9P0KTJ6</accession>
<reference evidence="1" key="1">
    <citation type="submission" date="2022-03" db="EMBL/GenBank/DDBJ databases">
        <authorList>
            <person name="Sayadi A."/>
        </authorList>
    </citation>
    <scope>NUCLEOTIDE SEQUENCE</scope>
</reference>
<organism evidence="1 2">
    <name type="scientific">Acanthoscelides obtectus</name>
    <name type="common">Bean weevil</name>
    <name type="synonym">Bruchus obtectus</name>
    <dbReference type="NCBI Taxonomy" id="200917"/>
    <lineage>
        <taxon>Eukaryota</taxon>
        <taxon>Metazoa</taxon>
        <taxon>Ecdysozoa</taxon>
        <taxon>Arthropoda</taxon>
        <taxon>Hexapoda</taxon>
        <taxon>Insecta</taxon>
        <taxon>Pterygota</taxon>
        <taxon>Neoptera</taxon>
        <taxon>Endopterygota</taxon>
        <taxon>Coleoptera</taxon>
        <taxon>Polyphaga</taxon>
        <taxon>Cucujiformia</taxon>
        <taxon>Chrysomeloidea</taxon>
        <taxon>Chrysomelidae</taxon>
        <taxon>Bruchinae</taxon>
        <taxon>Bruchini</taxon>
        <taxon>Acanthoscelides</taxon>
    </lineage>
</organism>
<comment type="caution">
    <text evidence="1">The sequence shown here is derived from an EMBL/GenBank/DDBJ whole genome shotgun (WGS) entry which is preliminary data.</text>
</comment>
<keyword evidence="2" id="KW-1185">Reference proteome</keyword>
<name>A0A9P0KTJ6_ACAOB</name>
<evidence type="ECO:0000313" key="1">
    <source>
        <dbReference type="EMBL" id="CAH1982298.1"/>
    </source>
</evidence>
<proteinExistence type="predicted"/>
<evidence type="ECO:0000313" key="2">
    <source>
        <dbReference type="Proteomes" id="UP001152888"/>
    </source>
</evidence>
<dbReference type="AlphaFoldDB" id="A0A9P0KTJ6"/>
<sequence>MAFLENIKEQGMASDHLIAWSDSAEIRQLKKSQKAPTNLYGGSIHFNHGRSQEKTPFNITRTADKFVHIKELPGKLEKTTTNEKFSFRDVRWFQIEEFGKTKYRYP</sequence>
<dbReference type="OrthoDB" id="29061at2759"/>
<dbReference type="EMBL" id="CAKOFQ010006918">
    <property type="protein sequence ID" value="CAH1982298.1"/>
    <property type="molecule type" value="Genomic_DNA"/>
</dbReference>
<dbReference type="Proteomes" id="UP001152888">
    <property type="component" value="Unassembled WGS sequence"/>
</dbReference>
<gene>
    <name evidence="1" type="ORF">ACAOBT_LOCUS14932</name>
</gene>
<protein>
    <submittedName>
        <fullName evidence="1">Uncharacterized protein</fullName>
    </submittedName>
</protein>